<name>A0ABT5VTK8_9BACT</name>
<keyword evidence="1" id="KW-0812">Transmembrane</keyword>
<evidence type="ECO:0008006" key="4">
    <source>
        <dbReference type="Google" id="ProtNLM"/>
    </source>
</evidence>
<dbReference type="EMBL" id="JAKJSC010000002">
    <property type="protein sequence ID" value="MDE5418761.1"/>
    <property type="molecule type" value="Genomic_DNA"/>
</dbReference>
<sequence length="141" mass="16424">MNKKEDIYKDDFIKELVKDVELEETSDQFTNQVMDQVMQDWLAKPIEMNKPISRNRWMWIASLIFLAVIILLGTDVHKLISASEHPFLNQLDAMFLHPINLILNQVLQSLIKLPVLVYIVAVAFGFLAAFDRVVNKLVHYR</sequence>
<evidence type="ECO:0000313" key="2">
    <source>
        <dbReference type="EMBL" id="MDE5418761.1"/>
    </source>
</evidence>
<feature type="transmembrane region" description="Helical" evidence="1">
    <location>
        <begin position="115"/>
        <end position="134"/>
    </location>
</feature>
<keyword evidence="3" id="KW-1185">Reference proteome</keyword>
<protein>
    <recommendedName>
        <fullName evidence="4">DUF5056 domain-containing protein</fullName>
    </recommendedName>
</protein>
<comment type="caution">
    <text evidence="2">The sequence shown here is derived from an EMBL/GenBank/DDBJ whole genome shotgun (WGS) entry which is preliminary data.</text>
</comment>
<accession>A0ABT5VTK8</accession>
<dbReference type="RefSeq" id="WP_275110093.1">
    <property type="nucleotide sequence ID" value="NZ_JAKJSC010000002.1"/>
</dbReference>
<evidence type="ECO:0000256" key="1">
    <source>
        <dbReference type="SAM" id="Phobius"/>
    </source>
</evidence>
<keyword evidence="1" id="KW-0472">Membrane</keyword>
<gene>
    <name evidence="2" type="ORF">L3049_12165</name>
</gene>
<dbReference type="Proteomes" id="UP001528920">
    <property type="component" value="Unassembled WGS sequence"/>
</dbReference>
<organism evidence="2 3">
    <name type="scientific">Paralabilibaculum antarcticum</name>
    <dbReference type="NCBI Taxonomy" id="2912572"/>
    <lineage>
        <taxon>Bacteria</taxon>
        <taxon>Pseudomonadati</taxon>
        <taxon>Bacteroidota</taxon>
        <taxon>Bacteroidia</taxon>
        <taxon>Marinilabiliales</taxon>
        <taxon>Marinifilaceae</taxon>
        <taxon>Paralabilibaculum</taxon>
    </lineage>
</organism>
<keyword evidence="1" id="KW-1133">Transmembrane helix</keyword>
<feature type="transmembrane region" description="Helical" evidence="1">
    <location>
        <begin position="57"/>
        <end position="74"/>
    </location>
</feature>
<evidence type="ECO:0000313" key="3">
    <source>
        <dbReference type="Proteomes" id="UP001528920"/>
    </source>
</evidence>
<reference evidence="2 3" key="1">
    <citation type="submission" date="2022-01" db="EMBL/GenBank/DDBJ databases">
        <title>Labilibaculum sp. nov, a marine bacterium isolated from Antarctica.</title>
        <authorList>
            <person name="Dai W."/>
        </authorList>
    </citation>
    <scope>NUCLEOTIDE SEQUENCE [LARGE SCALE GENOMIC DNA]</scope>
    <source>
        <strain evidence="2 3">DW002</strain>
    </source>
</reference>
<proteinExistence type="predicted"/>